<dbReference type="InterPro" id="IPR005135">
    <property type="entry name" value="Endo/exonuclease/phosphatase"/>
</dbReference>
<feature type="binding site" evidence="7">
    <location>
        <position position="7"/>
    </location>
    <ligand>
        <name>Mg(2+)</name>
        <dbReference type="ChEBI" id="CHEBI:18420"/>
        <label>1</label>
    </ligand>
</feature>
<dbReference type="GO" id="GO:0008311">
    <property type="term" value="F:double-stranded DNA 3'-5' DNA exonuclease activity"/>
    <property type="evidence" value="ECO:0007669"/>
    <property type="project" value="TreeGrafter"/>
</dbReference>
<proteinExistence type="inferred from homology"/>
<evidence type="ECO:0000259" key="9">
    <source>
        <dbReference type="Pfam" id="PF03372"/>
    </source>
</evidence>
<comment type="caution">
    <text evidence="10">The sequence shown here is derived from an EMBL/GenBank/DDBJ whole genome shotgun (WGS) entry which is preliminary data.</text>
</comment>
<evidence type="ECO:0000256" key="3">
    <source>
        <dbReference type="ARBA" id="ARBA00022723"/>
    </source>
</evidence>
<keyword evidence="3 7" id="KW-0479">Metal-binding</keyword>
<dbReference type="SUPFAM" id="SSF56219">
    <property type="entry name" value="DNase I-like"/>
    <property type="match status" value="1"/>
</dbReference>
<dbReference type="NCBIfam" id="TIGR00633">
    <property type="entry name" value="xth"/>
    <property type="match status" value="1"/>
</dbReference>
<feature type="site" description="Interaction with DNA substrate" evidence="8">
    <location>
        <position position="251"/>
    </location>
</feature>
<feature type="active site" description="Proton acceptor" evidence="6">
    <location>
        <position position="251"/>
    </location>
</feature>
<keyword evidence="5 7" id="KW-0460">Magnesium</keyword>
<dbReference type="EMBL" id="MNUV01000001">
    <property type="protein sequence ID" value="OIO08553.1"/>
    <property type="molecule type" value="Genomic_DNA"/>
</dbReference>
<dbReference type="PROSITE" id="PS00726">
    <property type="entry name" value="AP_NUCLEASE_F1_1"/>
    <property type="match status" value="1"/>
</dbReference>
<dbReference type="PROSITE" id="PS00728">
    <property type="entry name" value="AP_NUCLEASE_F1_3"/>
    <property type="match status" value="1"/>
</dbReference>
<protein>
    <submittedName>
        <fullName evidence="10">Exodeoxyribonuclease III</fullName>
    </submittedName>
</protein>
<dbReference type="PANTHER" id="PTHR22748:SF6">
    <property type="entry name" value="DNA-(APURINIC OR APYRIMIDINIC SITE) ENDONUCLEASE"/>
    <property type="match status" value="1"/>
</dbReference>
<feature type="active site" evidence="6">
    <location>
        <position position="115"/>
    </location>
</feature>
<feature type="domain" description="Endonuclease/exonuclease/phosphatase" evidence="9">
    <location>
        <begin position="4"/>
        <end position="251"/>
    </location>
</feature>
<feature type="binding site" evidence="7">
    <location>
        <position position="250"/>
    </location>
    <ligand>
        <name>Mg(2+)</name>
        <dbReference type="ChEBI" id="CHEBI:18420"/>
        <label>1</label>
    </ligand>
</feature>
<dbReference type="InterPro" id="IPR020847">
    <property type="entry name" value="AP_endonuclease_F1_BS"/>
</dbReference>
<dbReference type="PANTHER" id="PTHR22748">
    <property type="entry name" value="AP ENDONUCLEASE"/>
    <property type="match status" value="1"/>
</dbReference>
<dbReference type="InterPro" id="IPR004808">
    <property type="entry name" value="AP_endonuc_1"/>
</dbReference>
<dbReference type="GO" id="GO:0046872">
    <property type="term" value="F:metal ion binding"/>
    <property type="evidence" value="ECO:0007669"/>
    <property type="project" value="UniProtKB-KW"/>
</dbReference>
<gene>
    <name evidence="10" type="ORF">AUJ35_00015</name>
</gene>
<feature type="site" description="Transition state stabilizer" evidence="8">
    <location>
        <position position="156"/>
    </location>
</feature>
<organism evidence="10 11">
    <name type="scientific">Candidatus Falkowbacteria bacterium CG1_02_41_21</name>
    <dbReference type="NCBI Taxonomy" id="1805147"/>
    <lineage>
        <taxon>Bacteria</taxon>
        <taxon>Candidatus Falkowiibacteriota</taxon>
    </lineage>
</organism>
<comment type="cofactor">
    <cofactor evidence="1">
        <name>Mn(2+)</name>
        <dbReference type="ChEBI" id="CHEBI:29035"/>
    </cofactor>
</comment>
<evidence type="ECO:0000313" key="10">
    <source>
        <dbReference type="EMBL" id="OIO08553.1"/>
    </source>
</evidence>
<evidence type="ECO:0000256" key="1">
    <source>
        <dbReference type="ARBA" id="ARBA00001936"/>
    </source>
</evidence>
<dbReference type="AlphaFoldDB" id="A0A1J4TB29"/>
<evidence type="ECO:0000256" key="7">
    <source>
        <dbReference type="PIRSR" id="PIRSR604808-2"/>
    </source>
</evidence>
<feature type="binding site" evidence="7">
    <location>
        <position position="251"/>
    </location>
    <ligand>
        <name>Mg(2+)</name>
        <dbReference type="ChEBI" id="CHEBI:18420"/>
        <label>1</label>
    </ligand>
</feature>
<evidence type="ECO:0000256" key="5">
    <source>
        <dbReference type="ARBA" id="ARBA00022842"/>
    </source>
</evidence>
<dbReference type="NCBIfam" id="TIGR00195">
    <property type="entry name" value="exoDNase_III"/>
    <property type="match status" value="1"/>
</dbReference>
<feature type="site" description="Important for catalytic activity" evidence="8">
    <location>
        <position position="225"/>
    </location>
</feature>
<feature type="active site" description="Proton donor/acceptor" evidence="6">
    <location>
        <position position="154"/>
    </location>
</feature>
<dbReference type="CDD" id="cd09087">
    <property type="entry name" value="Ape1-like_AP-endo"/>
    <property type="match status" value="1"/>
</dbReference>
<dbReference type="Proteomes" id="UP000182860">
    <property type="component" value="Unassembled WGS sequence"/>
</dbReference>
<dbReference type="PROSITE" id="PS51435">
    <property type="entry name" value="AP_NUCLEASE_F1_4"/>
    <property type="match status" value="1"/>
</dbReference>
<feature type="binding site" evidence="7">
    <location>
        <position position="156"/>
    </location>
    <ligand>
        <name>Mg(2+)</name>
        <dbReference type="ChEBI" id="CHEBI:18420"/>
        <label>1</label>
    </ligand>
</feature>
<keyword evidence="7" id="KW-0464">Manganese</keyword>
<accession>A0A1J4TB29</accession>
<evidence type="ECO:0000256" key="2">
    <source>
        <dbReference type="ARBA" id="ARBA00007092"/>
    </source>
</evidence>
<comment type="similarity">
    <text evidence="2">Belongs to the DNA repair enzymes AP/ExoA family.</text>
</comment>
<sequence>MKIISWNVNGLRAIIKKGSLVDFLTEYTPDIVCLQEIKISEAKLLKENISLADYTLFGNGAHREGYSGTALIVKNYLVKKIENLDIKNGIGIDEFDHEGRIQILELDKWFLLNIYFPNSNHELSRLKYKEKFNAAILKYYQKLDQKKPVIITGDFNVAHEPIDLARPKENEGNAGYTKEERYWMSKFLASDLTDTFRFLNGDKVQYSWWSFRMNARIRNVGWRIDYFLVSSRMKKYLKKAYILDKVKGSDHCPVGLEIS</sequence>
<dbReference type="GO" id="GO:0006284">
    <property type="term" value="P:base-excision repair"/>
    <property type="evidence" value="ECO:0007669"/>
    <property type="project" value="TreeGrafter"/>
</dbReference>
<evidence type="ECO:0000256" key="8">
    <source>
        <dbReference type="PIRSR" id="PIRSR604808-3"/>
    </source>
</evidence>
<dbReference type="InterPro" id="IPR036691">
    <property type="entry name" value="Endo/exonu/phosph_ase_sf"/>
</dbReference>
<dbReference type="GO" id="GO:0003906">
    <property type="term" value="F:DNA-(apurinic or apyrimidinic site) endonuclease activity"/>
    <property type="evidence" value="ECO:0007669"/>
    <property type="project" value="TreeGrafter"/>
</dbReference>
<evidence type="ECO:0000256" key="6">
    <source>
        <dbReference type="PIRSR" id="PIRSR604808-1"/>
    </source>
</evidence>
<feature type="binding site" evidence="7">
    <location>
        <position position="154"/>
    </location>
    <ligand>
        <name>Mg(2+)</name>
        <dbReference type="ChEBI" id="CHEBI:18420"/>
        <label>1</label>
    </ligand>
</feature>
<dbReference type="GO" id="GO:0008081">
    <property type="term" value="F:phosphoric diester hydrolase activity"/>
    <property type="evidence" value="ECO:0007669"/>
    <property type="project" value="TreeGrafter"/>
</dbReference>
<keyword evidence="4" id="KW-0378">Hydrolase</keyword>
<feature type="binding site" evidence="7">
    <location>
        <position position="36"/>
    </location>
    <ligand>
        <name>Mg(2+)</name>
        <dbReference type="ChEBI" id="CHEBI:18420"/>
        <label>1</label>
    </ligand>
</feature>
<evidence type="ECO:0000256" key="4">
    <source>
        <dbReference type="ARBA" id="ARBA00022801"/>
    </source>
</evidence>
<dbReference type="GO" id="GO:0003677">
    <property type="term" value="F:DNA binding"/>
    <property type="evidence" value="ECO:0007669"/>
    <property type="project" value="InterPro"/>
</dbReference>
<dbReference type="Pfam" id="PF03372">
    <property type="entry name" value="Exo_endo_phos"/>
    <property type="match status" value="1"/>
</dbReference>
<comment type="cofactor">
    <cofactor evidence="7">
        <name>Mg(2+)</name>
        <dbReference type="ChEBI" id="CHEBI:18420"/>
    </cofactor>
    <cofactor evidence="7">
        <name>Mn(2+)</name>
        <dbReference type="ChEBI" id="CHEBI:29035"/>
    </cofactor>
    <text evidence="7">Probably binds two magnesium or manganese ions per subunit.</text>
</comment>
<dbReference type="Gene3D" id="3.60.10.10">
    <property type="entry name" value="Endonuclease/exonuclease/phosphatase"/>
    <property type="match status" value="1"/>
</dbReference>
<reference evidence="10 11" key="1">
    <citation type="journal article" date="2016" name="Environ. Microbiol.">
        <title>Genomic resolution of a cold subsurface aquifer community provides metabolic insights for novel microbes adapted to high CO concentrations.</title>
        <authorList>
            <person name="Probst A.J."/>
            <person name="Castelle C.J."/>
            <person name="Singh A."/>
            <person name="Brown C.T."/>
            <person name="Anantharaman K."/>
            <person name="Sharon I."/>
            <person name="Hug L.A."/>
            <person name="Burstein D."/>
            <person name="Emerson J.B."/>
            <person name="Thomas B.C."/>
            <person name="Banfield J.F."/>
        </authorList>
    </citation>
    <scope>NUCLEOTIDE SEQUENCE [LARGE SCALE GENOMIC DNA]</scope>
    <source>
        <strain evidence="10">CG1_02_41_21</strain>
    </source>
</reference>
<dbReference type="InterPro" id="IPR020848">
    <property type="entry name" value="AP_endonuclease_F1_CS"/>
</dbReference>
<evidence type="ECO:0000313" key="11">
    <source>
        <dbReference type="Proteomes" id="UP000182860"/>
    </source>
</evidence>
<name>A0A1J4TB29_9BACT</name>